<accession>A0AA88EKC4</accession>
<keyword evidence="2" id="KW-1185">Reference proteome</keyword>
<gene>
    <name evidence="1" type="ORF">TIFTF001_053616</name>
</gene>
<name>A0AA88EKC4_FICCA</name>
<evidence type="ECO:0000313" key="2">
    <source>
        <dbReference type="Proteomes" id="UP001187192"/>
    </source>
</evidence>
<protein>
    <submittedName>
        <fullName evidence="1">Uncharacterized protein</fullName>
    </submittedName>
</protein>
<dbReference type="AlphaFoldDB" id="A0AA88EKC4"/>
<sequence>MDWPPQPLHGSAPRFIVVLAERKLMTYVYAVGKQPIGNL</sequence>
<reference evidence="1" key="1">
    <citation type="submission" date="2023-07" db="EMBL/GenBank/DDBJ databases">
        <title>draft genome sequence of fig (Ficus carica).</title>
        <authorList>
            <person name="Takahashi T."/>
            <person name="Nishimura K."/>
        </authorList>
    </citation>
    <scope>NUCLEOTIDE SEQUENCE</scope>
</reference>
<evidence type="ECO:0000313" key="1">
    <source>
        <dbReference type="EMBL" id="GMN72916.1"/>
    </source>
</evidence>
<proteinExistence type="predicted"/>
<organism evidence="1 2">
    <name type="scientific">Ficus carica</name>
    <name type="common">Common fig</name>
    <dbReference type="NCBI Taxonomy" id="3494"/>
    <lineage>
        <taxon>Eukaryota</taxon>
        <taxon>Viridiplantae</taxon>
        <taxon>Streptophyta</taxon>
        <taxon>Embryophyta</taxon>
        <taxon>Tracheophyta</taxon>
        <taxon>Spermatophyta</taxon>
        <taxon>Magnoliopsida</taxon>
        <taxon>eudicotyledons</taxon>
        <taxon>Gunneridae</taxon>
        <taxon>Pentapetalae</taxon>
        <taxon>rosids</taxon>
        <taxon>fabids</taxon>
        <taxon>Rosales</taxon>
        <taxon>Moraceae</taxon>
        <taxon>Ficeae</taxon>
        <taxon>Ficus</taxon>
    </lineage>
</organism>
<comment type="caution">
    <text evidence="1">The sequence shown here is derived from an EMBL/GenBank/DDBJ whole genome shotgun (WGS) entry which is preliminary data.</text>
</comment>
<dbReference type="EMBL" id="BTGU01013054">
    <property type="protein sequence ID" value="GMN72916.1"/>
    <property type="molecule type" value="Genomic_DNA"/>
</dbReference>
<dbReference type="Proteomes" id="UP001187192">
    <property type="component" value="Unassembled WGS sequence"/>
</dbReference>